<evidence type="ECO:0000256" key="1">
    <source>
        <dbReference type="ARBA" id="ARBA00022763"/>
    </source>
</evidence>
<protein>
    <submittedName>
        <fullName evidence="3">3-methyladenine DNA glycosylase</fullName>
    </submittedName>
</protein>
<dbReference type="RefSeq" id="WP_345676017.1">
    <property type="nucleotide sequence ID" value="NZ_BAABHS010000009.1"/>
</dbReference>
<keyword evidence="2" id="KW-0234">DNA repair</keyword>
<keyword evidence="1" id="KW-0227">DNA damage</keyword>
<dbReference type="InterPro" id="IPR011257">
    <property type="entry name" value="DNA_glycosylase"/>
</dbReference>
<keyword evidence="4" id="KW-1185">Reference proteome</keyword>
<dbReference type="InterPro" id="IPR051912">
    <property type="entry name" value="Alkylbase_DNA_Glycosylase/TA"/>
</dbReference>
<reference evidence="4" key="1">
    <citation type="journal article" date="2019" name="Int. J. Syst. Evol. Microbiol.">
        <title>The Global Catalogue of Microorganisms (GCM) 10K type strain sequencing project: providing services to taxonomists for standard genome sequencing and annotation.</title>
        <authorList>
            <consortium name="The Broad Institute Genomics Platform"/>
            <consortium name="The Broad Institute Genome Sequencing Center for Infectious Disease"/>
            <person name="Wu L."/>
            <person name="Ma J."/>
        </authorList>
    </citation>
    <scope>NUCLEOTIDE SEQUENCE [LARGE SCALE GENOMIC DNA]</scope>
    <source>
        <strain evidence="4">JCM 17986</strain>
    </source>
</reference>
<evidence type="ECO:0000313" key="3">
    <source>
        <dbReference type="EMBL" id="GAA4964507.1"/>
    </source>
</evidence>
<name>A0ABP9H955_9ACTN</name>
<dbReference type="Proteomes" id="UP001500466">
    <property type="component" value="Unassembled WGS sequence"/>
</dbReference>
<dbReference type="EMBL" id="BAABHS010000009">
    <property type="protein sequence ID" value="GAA4964507.1"/>
    <property type="molecule type" value="Genomic_DNA"/>
</dbReference>
<proteinExistence type="predicted"/>
<sequence>MATTHAAALTRTFRPAYELDLRLTLGQLQRGHSDPTYRVAADGAVWRSARTPDGPCSLRITARRDTGEVTGEAWGPGAAWQLDRLPALLGADDDPAAFPSHHHPQIHDAFRSRRGLRMPRTGLVLAALIPSILEQKVTTIEARKAFRLLVLWYGEPAPGPAPDGLRVIPDAATWSRIPTWDWHRAGVDHKRSRTIMEALRVAPALERTAPLANAEASRLLKCVPGIGVWTTAETMQRSHGDPDALSVGDLHLAKQVCYALTGTPGDDARMLDLLEPYRGHRHRAALLLRMTGPRTPRRAPRFAPRDYSRI</sequence>
<accession>A0ABP9H955</accession>
<dbReference type="PANTHER" id="PTHR43003">
    <property type="entry name" value="DNA-3-METHYLADENINE GLYCOSYLASE"/>
    <property type="match status" value="1"/>
</dbReference>
<dbReference type="SUPFAM" id="SSF48150">
    <property type="entry name" value="DNA-glycosylase"/>
    <property type="match status" value="1"/>
</dbReference>
<dbReference type="PANTHER" id="PTHR43003:SF6">
    <property type="entry name" value="DNA GLYCOSYLASE"/>
    <property type="match status" value="1"/>
</dbReference>
<evidence type="ECO:0000256" key="2">
    <source>
        <dbReference type="ARBA" id="ARBA00023204"/>
    </source>
</evidence>
<dbReference type="Gene3D" id="1.10.340.30">
    <property type="entry name" value="Hypothetical protein, domain 2"/>
    <property type="match status" value="1"/>
</dbReference>
<comment type="caution">
    <text evidence="3">The sequence shown here is derived from an EMBL/GenBank/DDBJ whole genome shotgun (WGS) entry which is preliminary data.</text>
</comment>
<gene>
    <name evidence="3" type="ORF">GCM10023205_30820</name>
</gene>
<organism evidence="3 4">
    <name type="scientific">Yinghuangia aomiensis</name>
    <dbReference type="NCBI Taxonomy" id="676205"/>
    <lineage>
        <taxon>Bacteria</taxon>
        <taxon>Bacillati</taxon>
        <taxon>Actinomycetota</taxon>
        <taxon>Actinomycetes</taxon>
        <taxon>Kitasatosporales</taxon>
        <taxon>Streptomycetaceae</taxon>
        <taxon>Yinghuangia</taxon>
    </lineage>
</organism>
<evidence type="ECO:0000313" key="4">
    <source>
        <dbReference type="Proteomes" id="UP001500466"/>
    </source>
</evidence>